<comment type="caution">
    <text evidence="2">The sequence shown here is derived from an EMBL/GenBank/DDBJ whole genome shotgun (WGS) entry which is preliminary data.</text>
</comment>
<gene>
    <name evidence="2" type="ORF">ACFSBW_12085</name>
</gene>
<dbReference type="EMBL" id="JBHUDM010000003">
    <property type="protein sequence ID" value="MFD1642612.1"/>
    <property type="molecule type" value="Genomic_DNA"/>
</dbReference>
<evidence type="ECO:0000256" key="1">
    <source>
        <dbReference type="SAM" id="MobiDB-lite"/>
    </source>
</evidence>
<evidence type="ECO:0000313" key="2">
    <source>
        <dbReference type="EMBL" id="MFD1642612.1"/>
    </source>
</evidence>
<accession>A0ABD6DB80</accession>
<protein>
    <submittedName>
        <fullName evidence="2">Uncharacterized protein</fullName>
    </submittedName>
</protein>
<evidence type="ECO:0000313" key="3">
    <source>
        <dbReference type="Proteomes" id="UP001597052"/>
    </source>
</evidence>
<reference evidence="2 3" key="1">
    <citation type="journal article" date="2019" name="Int. J. Syst. Evol. Microbiol.">
        <title>The Global Catalogue of Microorganisms (GCM) 10K type strain sequencing project: providing services to taxonomists for standard genome sequencing and annotation.</title>
        <authorList>
            <consortium name="The Broad Institute Genomics Platform"/>
            <consortium name="The Broad Institute Genome Sequencing Center for Infectious Disease"/>
            <person name="Wu L."/>
            <person name="Ma J."/>
        </authorList>
    </citation>
    <scope>NUCLEOTIDE SEQUENCE [LARGE SCALE GENOMIC DNA]</scope>
    <source>
        <strain evidence="2 3">CGMCC 1.10593</strain>
    </source>
</reference>
<dbReference type="Proteomes" id="UP001597052">
    <property type="component" value="Unassembled WGS sequence"/>
</dbReference>
<feature type="region of interest" description="Disordered" evidence="1">
    <location>
        <begin position="172"/>
        <end position="195"/>
    </location>
</feature>
<dbReference type="AlphaFoldDB" id="A0ABD6DB80"/>
<keyword evidence="3" id="KW-1185">Reference proteome</keyword>
<sequence>MVIAAPVVATFGLVLLYGVLQPTHRGPAATFWNRGRAAVLPGLDRLATRLGVGYAAYELKPREYAGRIDAPVEDVDRLLAAHGFERMPLSAWKTLPDGRSEAGSWARRDGVLADRQLHVMLFRTEDGATDVYAHDEFNAFHPRYAAEHYHGVDYCPQTGCQQLQELIGEYLHHPQTEPPGGADRLDDDTEPPGFA</sequence>
<name>A0ABD6DB80_9EURY</name>
<dbReference type="RefSeq" id="WP_256396010.1">
    <property type="nucleotide sequence ID" value="NZ_JANHDJ010000003.1"/>
</dbReference>
<proteinExistence type="predicted"/>
<organism evidence="2 3">
    <name type="scientific">Halohasta litorea</name>
    <dbReference type="NCBI Taxonomy" id="869891"/>
    <lineage>
        <taxon>Archaea</taxon>
        <taxon>Methanobacteriati</taxon>
        <taxon>Methanobacteriota</taxon>
        <taxon>Stenosarchaea group</taxon>
        <taxon>Halobacteria</taxon>
        <taxon>Halobacteriales</taxon>
        <taxon>Haloferacaceae</taxon>
        <taxon>Halohasta</taxon>
    </lineage>
</organism>
<feature type="compositionally biased region" description="Acidic residues" evidence="1">
    <location>
        <begin position="185"/>
        <end position="195"/>
    </location>
</feature>